<sequence length="94" mass="10207">MTAGTLLWLALSYAQLMLALAACLAAWRTLRGPRAQDRVLGLDALYITAMLLFIVTGMRLGTPFFFEAAMVIGVLGFVATVTLAKFLIRGEVIE</sequence>
<dbReference type="PANTHER" id="PTHR34702">
    <property type="entry name" value="NA(+)/H(+) ANTIPORTER SUBUNIT F1"/>
    <property type="match status" value="1"/>
</dbReference>
<evidence type="ECO:0000313" key="10">
    <source>
        <dbReference type="EMBL" id="QWK93103.1"/>
    </source>
</evidence>
<evidence type="ECO:0000256" key="6">
    <source>
        <dbReference type="ARBA" id="ARBA00022989"/>
    </source>
</evidence>
<evidence type="ECO:0000256" key="5">
    <source>
        <dbReference type="ARBA" id="ARBA00022692"/>
    </source>
</evidence>
<dbReference type="EMBL" id="CP076365">
    <property type="protein sequence ID" value="QWK93103.1"/>
    <property type="molecule type" value="Genomic_DNA"/>
</dbReference>
<keyword evidence="6 9" id="KW-1133">Transmembrane helix</keyword>
<evidence type="ECO:0000256" key="1">
    <source>
        <dbReference type="ARBA" id="ARBA00004651"/>
    </source>
</evidence>
<geneLocation type="plasmid" evidence="10 11">
    <name>p4</name>
</geneLocation>
<feature type="transmembrane region" description="Helical" evidence="9">
    <location>
        <begin position="39"/>
        <end position="58"/>
    </location>
</feature>
<proteinExistence type="inferred from homology"/>
<keyword evidence="11" id="KW-1185">Reference proteome</keyword>
<dbReference type="RefSeq" id="WP_215507237.1">
    <property type="nucleotide sequence ID" value="NZ_CP076365.1"/>
</dbReference>
<keyword evidence="8" id="KW-0050">Antiport</keyword>
<comment type="similarity">
    <text evidence="2 8">Belongs to the CPA3 antiporters (TC 2.A.63) subunit F family.</text>
</comment>
<reference evidence="10" key="1">
    <citation type="submission" date="2021-06" db="EMBL/GenBank/DDBJ databases">
        <authorList>
            <person name="Lee C.-S."/>
            <person name="Jin L."/>
        </authorList>
    </citation>
    <scope>NUCLEOTIDE SEQUENCE</scope>
    <source>
        <strain evidence="10">Con5</strain>
        <plasmid evidence="10">p4</plasmid>
    </source>
</reference>
<accession>A0A975PCI2</accession>
<evidence type="ECO:0000256" key="7">
    <source>
        <dbReference type="ARBA" id="ARBA00023136"/>
    </source>
</evidence>
<protein>
    <submittedName>
        <fullName evidence="10">K+/H+ antiporter subunit F</fullName>
    </submittedName>
</protein>
<feature type="transmembrane region" description="Helical" evidence="9">
    <location>
        <begin position="6"/>
        <end position="27"/>
    </location>
</feature>
<dbReference type="InterPro" id="IPR007208">
    <property type="entry name" value="MrpF/PhaF-like"/>
</dbReference>
<evidence type="ECO:0000256" key="8">
    <source>
        <dbReference type="PIRNR" id="PIRNR028784"/>
    </source>
</evidence>
<comment type="subcellular location">
    <subcellularLocation>
        <location evidence="1 8">Cell membrane</location>
        <topology evidence="1 8">Multi-pass membrane protein</topology>
    </subcellularLocation>
</comment>
<organism evidence="10 11">
    <name type="scientific">Gemmobacter fulvus</name>
    <dbReference type="NCBI Taxonomy" id="2840474"/>
    <lineage>
        <taxon>Bacteria</taxon>
        <taxon>Pseudomonadati</taxon>
        <taxon>Pseudomonadota</taxon>
        <taxon>Alphaproteobacteria</taxon>
        <taxon>Rhodobacterales</taxon>
        <taxon>Paracoccaceae</taxon>
        <taxon>Gemmobacter</taxon>
    </lineage>
</organism>
<evidence type="ECO:0000256" key="3">
    <source>
        <dbReference type="ARBA" id="ARBA00022448"/>
    </source>
</evidence>
<keyword evidence="4 8" id="KW-1003">Cell membrane</keyword>
<dbReference type="PIRSF" id="PIRSF028784">
    <property type="entry name" value="MrpF"/>
    <property type="match status" value="1"/>
</dbReference>
<evidence type="ECO:0000256" key="2">
    <source>
        <dbReference type="ARBA" id="ARBA00009212"/>
    </source>
</evidence>
<keyword evidence="3 8" id="KW-0813">Transport</keyword>
<name>A0A975PCI2_9RHOB</name>
<keyword evidence="8" id="KW-0406">Ion transport</keyword>
<dbReference type="Proteomes" id="UP000679352">
    <property type="component" value="Plasmid p4"/>
</dbReference>
<gene>
    <name evidence="10" type="ORF">KM031_21245</name>
</gene>
<dbReference type="GO" id="GO:0015385">
    <property type="term" value="F:sodium:proton antiporter activity"/>
    <property type="evidence" value="ECO:0007669"/>
    <property type="project" value="TreeGrafter"/>
</dbReference>
<keyword evidence="7 8" id="KW-0472">Membrane</keyword>
<dbReference type="GO" id="GO:0005886">
    <property type="term" value="C:plasma membrane"/>
    <property type="evidence" value="ECO:0007669"/>
    <property type="project" value="UniProtKB-SubCell"/>
</dbReference>
<dbReference type="AlphaFoldDB" id="A0A975PCI2"/>
<keyword evidence="10" id="KW-0614">Plasmid</keyword>
<dbReference type="NCBIfam" id="NF004812">
    <property type="entry name" value="PRK06161.1"/>
    <property type="match status" value="1"/>
</dbReference>
<dbReference type="KEGG" id="gfu:KM031_21245"/>
<dbReference type="PANTHER" id="PTHR34702:SF1">
    <property type="entry name" value="NA(+)_H(+) ANTIPORTER SUBUNIT F"/>
    <property type="match status" value="1"/>
</dbReference>
<evidence type="ECO:0000256" key="4">
    <source>
        <dbReference type="ARBA" id="ARBA00022475"/>
    </source>
</evidence>
<keyword evidence="5 9" id="KW-0812">Transmembrane</keyword>
<dbReference type="Pfam" id="PF04066">
    <property type="entry name" value="MrpF_PhaF"/>
    <property type="match status" value="1"/>
</dbReference>
<evidence type="ECO:0000313" key="11">
    <source>
        <dbReference type="Proteomes" id="UP000679352"/>
    </source>
</evidence>
<feature type="transmembrane region" description="Helical" evidence="9">
    <location>
        <begin position="64"/>
        <end position="88"/>
    </location>
</feature>
<evidence type="ECO:0000256" key="9">
    <source>
        <dbReference type="SAM" id="Phobius"/>
    </source>
</evidence>